<gene>
    <name evidence="4" type="primary">Nbas</name>
</gene>
<evidence type="ECO:0000256" key="1">
    <source>
        <dbReference type="SAM" id="MobiDB-lite"/>
    </source>
</evidence>
<reference evidence="3" key="4">
    <citation type="submission" date="2000-07" db="EMBL/GenBank/DDBJ databases">
        <authorList>
            <person name="Adachi J."/>
            <person name="Aizawa K."/>
            <person name="Akahira S."/>
            <person name="Akimura T."/>
            <person name="Arai A."/>
            <person name="Aono H."/>
            <person name="Arakawa T."/>
            <person name="Bono H."/>
            <person name="Carninci P."/>
            <person name="Fukuda S."/>
            <person name="Fukunishi Y."/>
            <person name="Furuno M."/>
            <person name="Hanagaki T."/>
            <person name="Hara A."/>
            <person name="Hayatsu N."/>
            <person name="Hiramoto K."/>
            <person name="Hiraoka T."/>
            <person name="Hori F."/>
            <person name="Imotani K."/>
            <person name="Ishii Y."/>
            <person name="Itoh M."/>
            <person name="Izawa M."/>
            <person name="Kasukawa T."/>
            <person name="Kato H."/>
            <person name="Kawai J."/>
            <person name="Kojima Y."/>
            <person name="Konno H."/>
            <person name="Kouda M."/>
            <person name="Koya S."/>
            <person name="Kurihara C."/>
            <person name="Matsuyama T."/>
            <person name="Miyazaki A."/>
            <person name="Nishi K."/>
            <person name="Nomura K."/>
            <person name="Numazaki R."/>
            <person name="Ohno M."/>
            <person name="Okazaki Y."/>
            <person name="Okido T."/>
            <person name="Owa C."/>
            <person name="Saito H."/>
            <person name="Saito R."/>
            <person name="Sakai C."/>
            <person name="Sakai K."/>
            <person name="Sano H."/>
            <person name="Sasaki D."/>
            <person name="Shibata K."/>
            <person name="Shibata Y."/>
            <person name="Shinagawa A."/>
            <person name="Shiraki T."/>
            <person name="Sogabe Y."/>
            <person name="Suzuki H."/>
            <person name="Tagami M."/>
            <person name="Tagawa A."/>
            <person name="Takahashi F."/>
            <person name="Tanaka T."/>
            <person name="Tejima Y."/>
            <person name="Toya T."/>
            <person name="Yamamura T."/>
            <person name="Yasunishi A."/>
            <person name="Yoshida K."/>
            <person name="Yoshino M."/>
            <person name="Muramatsu M."/>
            <person name="Hayashizaki Y."/>
        </authorList>
    </citation>
    <scope>NUCLEOTIDE SEQUENCE</scope>
    <source>
        <strain evidence="3">C57BL/6J</strain>
        <tissue evidence="3">Testis</tissue>
    </source>
</reference>
<accession>Q9D3Z9</accession>
<dbReference type="AlphaFoldDB" id="Q9D3Z9"/>
<feature type="region of interest" description="Disordered" evidence="1">
    <location>
        <begin position="14"/>
        <end position="33"/>
    </location>
</feature>
<organism evidence="3">
    <name type="scientific">Mus musculus</name>
    <name type="common">Mouse</name>
    <dbReference type="NCBI Taxonomy" id="10090"/>
    <lineage>
        <taxon>Eukaryota</taxon>
        <taxon>Metazoa</taxon>
        <taxon>Chordata</taxon>
        <taxon>Craniata</taxon>
        <taxon>Vertebrata</taxon>
        <taxon>Euteleostomi</taxon>
        <taxon>Mammalia</taxon>
        <taxon>Eutheria</taxon>
        <taxon>Euarchontoglires</taxon>
        <taxon>Glires</taxon>
        <taxon>Rodentia</taxon>
        <taxon>Myomorpha</taxon>
        <taxon>Muroidea</taxon>
        <taxon>Muridae</taxon>
        <taxon>Murinae</taxon>
        <taxon>Mus</taxon>
        <taxon>Mus</taxon>
    </lineage>
</organism>
<dbReference type="AGR" id="MGI:1918419"/>
<reference evidence="3" key="5">
    <citation type="journal article" date="2001" name="Nature">
        <title>Functional annotation of a full-length mouse cDNA collection.</title>
        <authorList>
            <consortium name="The RIKEN Genome Exploration Research Group Phase II Team and the FANTOM Consortium"/>
        </authorList>
    </citation>
    <scope>NUCLEOTIDE SEQUENCE</scope>
    <source>
        <strain evidence="3">C57BL/6J</strain>
        <tissue evidence="3">Testis</tissue>
    </source>
</reference>
<dbReference type="EMBL" id="AK016918">
    <property type="protein sequence ID" value="BAB30496.1"/>
    <property type="molecule type" value="mRNA"/>
</dbReference>
<evidence type="ECO:0000313" key="4">
    <source>
        <dbReference type="MGI" id="MGI:1918419"/>
    </source>
</evidence>
<evidence type="ECO:0000259" key="2">
    <source>
        <dbReference type="Pfam" id="PF22913"/>
    </source>
</evidence>
<evidence type="ECO:0000313" key="3">
    <source>
        <dbReference type="EMBL" id="BAB30496.1"/>
    </source>
</evidence>
<reference evidence="3" key="8">
    <citation type="journal article" date="2005" name="Science">
        <title>Antisense Transcription in the Mammalian Transcriptome.</title>
        <authorList>
            <consortium name="RIKEN Genome Exploration Research Group and Genome Science Group (Genome Network Project Core Group) and the FANTOM Consortium"/>
        </authorList>
    </citation>
    <scope>NUCLEOTIDE SEQUENCE</scope>
    <source>
        <strain evidence="3">C57BL/6J</strain>
        <tissue evidence="3">Testis</tissue>
    </source>
</reference>
<reference evidence="3" key="7">
    <citation type="journal article" date="2005" name="Science">
        <title>The Transcriptional Landscape of the Mammalian Genome.</title>
        <authorList>
            <consortium name="The FANTOM Consortium"/>
            <consortium name="Riken Genome Exploration Research Group and Genome Science Group (Genome Network Project Core Group)"/>
        </authorList>
    </citation>
    <scope>NUCLEOTIDE SEQUENCE</scope>
    <source>
        <strain evidence="3">C57BL/6J</strain>
        <tissue evidence="3">Testis</tissue>
    </source>
</reference>
<proteinExistence type="evidence at transcript level"/>
<feature type="domain" description="NBAS subunit of NRZ tethering complex C-terminal" evidence="2">
    <location>
        <begin position="80"/>
        <end position="204"/>
    </location>
</feature>
<protein>
    <recommendedName>
        <fullName evidence="2">NBAS subunit of NRZ tethering complex C-terminal domain-containing protein</fullName>
    </recommendedName>
</protein>
<reference evidence="3" key="6">
    <citation type="journal article" date="2002" name="Nature">
        <title>Analysis of the mouse transcriptome based on functional annotation of 60,770 full-length cDNAs.</title>
        <authorList>
            <consortium name="The FANTOM Consortium and the RIKEN Genome Exploration Research Group Phase I and II Team"/>
        </authorList>
    </citation>
    <scope>NUCLEOTIDE SEQUENCE</scope>
    <source>
        <strain evidence="3">C57BL/6J</strain>
        <tissue evidence="3">Testis</tissue>
    </source>
</reference>
<dbReference type="UCSC" id="uc007nbl.1">
    <property type="organism name" value="mouse"/>
</dbReference>
<reference evidence="3" key="3">
    <citation type="journal article" date="2000" name="Genome Res.">
        <title>RIKEN integrated sequence analysis (RISA) system--384-format sequencing pipeline with 384 multicapillary sequencer.</title>
        <authorList>
            <person name="Shibata K."/>
            <person name="Itoh M."/>
            <person name="Aizawa K."/>
            <person name="Nagaoka S."/>
            <person name="Sasaki N."/>
            <person name="Carninci P."/>
            <person name="Konno H."/>
            <person name="Akiyama J."/>
            <person name="Nishi K."/>
            <person name="Kitsunai T."/>
            <person name="Tashiro H."/>
            <person name="Itoh M."/>
            <person name="Sumi N."/>
            <person name="Ishii Y."/>
            <person name="Nakamura S."/>
            <person name="Hazama M."/>
            <person name="Nishine T."/>
            <person name="Harada A."/>
            <person name="Yamamoto R."/>
            <person name="Matsumoto H."/>
            <person name="Sakaguchi S."/>
            <person name="Ikegami T."/>
            <person name="Kashiwagi K."/>
            <person name="Fujiwake S."/>
            <person name="Inoue K."/>
            <person name="Togawa Y."/>
            <person name="Izawa M."/>
            <person name="Ohara E."/>
            <person name="Watahiki M."/>
            <person name="Yoneda Y."/>
            <person name="Ishikawa T."/>
            <person name="Ozawa K."/>
            <person name="Tanaka T."/>
            <person name="Matsuura S."/>
            <person name="Kawai J."/>
            <person name="Okazaki Y."/>
            <person name="Muramatsu M."/>
            <person name="Inoue Y."/>
            <person name="Kira A."/>
            <person name="Hayashizaki Y."/>
        </authorList>
    </citation>
    <scope>NUCLEOTIDE SEQUENCE</scope>
    <source>
        <strain evidence="3">C57BL/6J</strain>
        <tissue evidence="3">Testis</tissue>
    </source>
</reference>
<dbReference type="PANTHER" id="PTHR15922:SF2">
    <property type="entry name" value="NBAS SUBUNIT OF NRZ TETHERING COMPLEX"/>
    <property type="match status" value="1"/>
</dbReference>
<name>Q9D3Z9_MOUSE</name>
<dbReference type="MGI" id="MGI:1918419">
    <property type="gene designation" value="Nbas"/>
</dbReference>
<dbReference type="PANTHER" id="PTHR15922">
    <property type="entry name" value="NEUROBLASTOMA-AMPLIFIED SEQUENCE"/>
    <property type="match status" value="1"/>
</dbReference>
<dbReference type="InterPro" id="IPR054751">
    <property type="entry name" value="NBAS_C"/>
</dbReference>
<dbReference type="Pfam" id="PF22913">
    <property type="entry name" value="NBAS_11th"/>
    <property type="match status" value="1"/>
</dbReference>
<reference evidence="3" key="1">
    <citation type="journal article" date="1999" name="Methods Enzymol.">
        <title>High-efficiency full-length cDNA cloning.</title>
        <authorList>
            <person name="Carninci P."/>
            <person name="Hayashizaki Y."/>
        </authorList>
    </citation>
    <scope>NUCLEOTIDE SEQUENCE</scope>
    <source>
        <strain evidence="3">C57BL/6J</strain>
        <tissue evidence="3">Testis</tissue>
    </source>
</reference>
<sequence length="330" mass="37532">MTRKAIKTIKHFIEKPRKRNSEEDPQEGRGSQATYPDALAHLETSLAHLETLSHSFILSLRNSEQEILQKYSYFYDLSRSEKEKIHDQAVAMCLDGQPLRMIQQLLEVAIGPVNISPKDIVHTAITQIISALSGGSADLCGSRDPLQVLEGVVGAVRTSVDNGEELVSAEDVLQWLRPFCAEDTYPVRPRIQVLQLLGQSFHLSEEDGKLLVFFRTEAILRAAWPQRQVDIADIENEENRHTLFSELLESSHREVEFQHLILLLQAWPPMKSECVLANNPWVRLVTAMLTRCTEENKQSLGDEVLKICRSLYNTTQMLPVEVSRCFEWLS</sequence>
<dbReference type="PeptideAtlas" id="Q9D3Z9"/>
<reference evidence="3" key="2">
    <citation type="journal article" date="2000" name="Genome Res.">
        <title>Normalization and subtraction of cap-trapper-selected cDNAs to prepare full-length cDNA libraries for rapid discovery of new genes.</title>
        <authorList>
            <person name="Carninci P."/>
            <person name="Shibata Y."/>
            <person name="Hayatsu N."/>
            <person name="Sugahara Y."/>
            <person name="Shibata K."/>
            <person name="Itoh M."/>
            <person name="Konno H."/>
            <person name="Okazaki Y."/>
            <person name="Muramatsu M."/>
            <person name="Hayashizaki Y."/>
        </authorList>
    </citation>
    <scope>NUCLEOTIDE SEQUENCE</scope>
    <source>
        <strain evidence="3">C57BL/6J</strain>
        <tissue evidence="3">Testis</tissue>
    </source>
</reference>